<dbReference type="AlphaFoldDB" id="A0A1I3HSL0"/>
<dbReference type="Proteomes" id="UP000198670">
    <property type="component" value="Unassembled WGS sequence"/>
</dbReference>
<organism evidence="5 6">
    <name type="scientific">Parapedobacter indicus</name>
    <dbReference type="NCBI Taxonomy" id="1477437"/>
    <lineage>
        <taxon>Bacteria</taxon>
        <taxon>Pseudomonadati</taxon>
        <taxon>Bacteroidota</taxon>
        <taxon>Sphingobacteriia</taxon>
        <taxon>Sphingobacteriales</taxon>
        <taxon>Sphingobacteriaceae</taxon>
        <taxon>Parapedobacter</taxon>
    </lineage>
</organism>
<dbReference type="Gene3D" id="3.90.550.10">
    <property type="entry name" value="Spore Coat Polysaccharide Biosynthesis Protein SpsA, Chain A"/>
    <property type="match status" value="1"/>
</dbReference>
<dbReference type="OrthoDB" id="667855at2"/>
<dbReference type="CDD" id="cd00761">
    <property type="entry name" value="Glyco_tranf_GTA_type"/>
    <property type="match status" value="1"/>
</dbReference>
<evidence type="ECO:0000313" key="6">
    <source>
        <dbReference type="Proteomes" id="UP000198670"/>
    </source>
</evidence>
<sequence length="405" mass="47471">MLPTFLLNTIIKIDKSKFKSLLINPEGYNPVNNFFTNLKSAIEWSILHKEDIIYCICDKEGLKELDLNVLDCLLQDIVPQGIYAFYVHATYGESVNINKHCKAIYDIQNVSSFILTRPIYQLVLLFSEIRNEFPEMDRINFMQKITPHFFCFNSQNNNIARLKETKFHIVSPYRNVMPYIQECIDSVKAQSYERYHIYFVDDASTDNGASIIPDEHNISVKINKSRKYALPNILNVLLDNPIAEDDIVCLLDADDKLAHKYVLTILDGLYKNPSLLVTFGSMKYLNCLGNYGSKYSPEEFNNIRHSPWRAVPLRTFRYKVFKEYIRQDPELNLLRNSDGQIIKMPYDRALFYPLLELAGYENTKFIPSVMYEYRLHENNDQYLNRNEQSISNKEIRMKTGLKKFF</sequence>
<dbReference type="PANTHER" id="PTHR43630:SF1">
    <property type="entry name" value="POLY-BETA-1,6-N-ACETYL-D-GLUCOSAMINE SYNTHASE"/>
    <property type="match status" value="1"/>
</dbReference>
<dbReference type="Pfam" id="PF00535">
    <property type="entry name" value="Glycos_transf_2"/>
    <property type="match status" value="1"/>
</dbReference>
<dbReference type="SUPFAM" id="SSF53448">
    <property type="entry name" value="Nucleotide-diphospho-sugar transferases"/>
    <property type="match status" value="1"/>
</dbReference>
<keyword evidence="6" id="KW-1185">Reference proteome</keyword>
<dbReference type="PANTHER" id="PTHR43630">
    <property type="entry name" value="POLY-BETA-1,6-N-ACETYL-D-GLUCOSAMINE SYNTHASE"/>
    <property type="match status" value="1"/>
</dbReference>
<accession>A0A1I3HSL0</accession>
<keyword evidence="2" id="KW-0328">Glycosyltransferase</keyword>
<protein>
    <submittedName>
        <fullName evidence="5">Glycosyl transferase family 2</fullName>
    </submittedName>
</protein>
<dbReference type="GO" id="GO:0016757">
    <property type="term" value="F:glycosyltransferase activity"/>
    <property type="evidence" value="ECO:0007669"/>
    <property type="project" value="UniProtKB-KW"/>
</dbReference>
<evidence type="ECO:0000256" key="2">
    <source>
        <dbReference type="ARBA" id="ARBA00022676"/>
    </source>
</evidence>
<dbReference type="STRING" id="1477437.SAMN05444682_103478"/>
<dbReference type="EMBL" id="FOQO01000003">
    <property type="protein sequence ID" value="SFI38748.1"/>
    <property type="molecule type" value="Genomic_DNA"/>
</dbReference>
<dbReference type="InterPro" id="IPR029044">
    <property type="entry name" value="Nucleotide-diphossugar_trans"/>
</dbReference>
<proteinExistence type="inferred from homology"/>
<evidence type="ECO:0000256" key="3">
    <source>
        <dbReference type="ARBA" id="ARBA00022679"/>
    </source>
</evidence>
<evidence type="ECO:0000313" key="5">
    <source>
        <dbReference type="EMBL" id="SFI38748.1"/>
    </source>
</evidence>
<comment type="similarity">
    <text evidence="1">Belongs to the glycosyltransferase 2 family.</text>
</comment>
<feature type="domain" description="Glycosyltransferase 2-like" evidence="4">
    <location>
        <begin position="169"/>
        <end position="297"/>
    </location>
</feature>
<dbReference type="RefSeq" id="WP_090626231.1">
    <property type="nucleotide sequence ID" value="NZ_FOQO01000003.1"/>
</dbReference>
<keyword evidence="3 5" id="KW-0808">Transferase</keyword>
<evidence type="ECO:0000256" key="1">
    <source>
        <dbReference type="ARBA" id="ARBA00006739"/>
    </source>
</evidence>
<reference evidence="5 6" key="1">
    <citation type="submission" date="2016-10" db="EMBL/GenBank/DDBJ databases">
        <authorList>
            <person name="de Groot N.N."/>
        </authorList>
    </citation>
    <scope>NUCLEOTIDE SEQUENCE [LARGE SCALE GENOMIC DNA]</scope>
    <source>
        <strain evidence="5 6">RK1</strain>
    </source>
</reference>
<name>A0A1I3HSL0_9SPHI</name>
<gene>
    <name evidence="5" type="ORF">SAMN05444682_103478</name>
</gene>
<dbReference type="InterPro" id="IPR001173">
    <property type="entry name" value="Glyco_trans_2-like"/>
</dbReference>
<evidence type="ECO:0000259" key="4">
    <source>
        <dbReference type="Pfam" id="PF00535"/>
    </source>
</evidence>